<dbReference type="SUPFAM" id="SSF52080">
    <property type="entry name" value="Ribosomal proteins L15p and L18e"/>
    <property type="match status" value="1"/>
</dbReference>
<dbReference type="NCBIfam" id="TIGR01071">
    <property type="entry name" value="rplO_bact"/>
    <property type="match status" value="1"/>
</dbReference>
<name>A0A4P9YZP7_9FUNG</name>
<proteinExistence type="inferred from homology"/>
<evidence type="ECO:0000313" key="6">
    <source>
        <dbReference type="EMBL" id="RKP24520.1"/>
    </source>
</evidence>
<evidence type="ECO:0000256" key="4">
    <source>
        <dbReference type="SAM" id="MobiDB-lite"/>
    </source>
</evidence>
<evidence type="ECO:0000256" key="3">
    <source>
        <dbReference type="ARBA" id="ARBA00023274"/>
    </source>
</evidence>
<keyword evidence="2 6" id="KW-0689">Ribosomal protein</keyword>
<comment type="similarity">
    <text evidence="1">Belongs to the universal ribosomal protein uL15 family.</text>
</comment>
<dbReference type="InterPro" id="IPR036227">
    <property type="entry name" value="Ribosomal_uL15/eL18_sf"/>
</dbReference>
<dbReference type="Gene3D" id="3.100.10.10">
    <property type="match status" value="1"/>
</dbReference>
<evidence type="ECO:0000313" key="7">
    <source>
        <dbReference type="Proteomes" id="UP000278143"/>
    </source>
</evidence>
<protein>
    <submittedName>
        <fullName evidence="6">Ribosomal protein L18e/L15P</fullName>
    </submittedName>
</protein>
<gene>
    <name evidence="6" type="ORF">SYNPS1DRAFT_17095</name>
</gene>
<dbReference type="GO" id="GO:0005762">
    <property type="term" value="C:mitochondrial large ribosomal subunit"/>
    <property type="evidence" value="ECO:0007669"/>
    <property type="project" value="TreeGrafter"/>
</dbReference>
<keyword evidence="7" id="KW-1185">Reference proteome</keyword>
<evidence type="ECO:0000256" key="2">
    <source>
        <dbReference type="ARBA" id="ARBA00022980"/>
    </source>
</evidence>
<dbReference type="EMBL" id="KZ990180">
    <property type="protein sequence ID" value="RKP24520.1"/>
    <property type="molecule type" value="Genomic_DNA"/>
</dbReference>
<dbReference type="HAMAP" id="MF_01341">
    <property type="entry name" value="Ribosomal_uL15"/>
    <property type="match status" value="1"/>
</dbReference>
<sequence>MLLTATVKDLTARLAPGTRRCYATLRPLTRIALNTLADNPGAVKRVKRVGRGSSSGKGKTCGRGQKGQKARAGNGKPRLNFEGGQTPLSKKYPKRGFTNIHGKEYTVLNLDKLQQWIDMGRLDACRKITMKELNDSGCVKVKADGVQLLAGGVEQLRTPVDLEVSRASTQAIAAIEAVGGRISCIYHNALGLRALLHPEKFLKLPKQALPTKKRDVEWYSDAKHRGYLANLPEKMAIPSTTTEVA</sequence>
<dbReference type="PANTHER" id="PTHR12934">
    <property type="entry name" value="50S RIBOSOMAL PROTEIN L15"/>
    <property type="match status" value="1"/>
</dbReference>
<evidence type="ECO:0000256" key="1">
    <source>
        <dbReference type="ARBA" id="ARBA00007320"/>
    </source>
</evidence>
<dbReference type="Proteomes" id="UP000278143">
    <property type="component" value="Unassembled WGS sequence"/>
</dbReference>
<dbReference type="PANTHER" id="PTHR12934:SF11">
    <property type="entry name" value="LARGE RIBOSOMAL SUBUNIT PROTEIN UL15M"/>
    <property type="match status" value="1"/>
</dbReference>
<evidence type="ECO:0000259" key="5">
    <source>
        <dbReference type="Pfam" id="PF00828"/>
    </source>
</evidence>
<dbReference type="Pfam" id="PF00828">
    <property type="entry name" value="Ribosomal_L27A"/>
    <property type="match status" value="1"/>
</dbReference>
<feature type="region of interest" description="Disordered" evidence="4">
    <location>
        <begin position="48"/>
        <end position="88"/>
    </location>
</feature>
<dbReference type="InterPro" id="IPR030878">
    <property type="entry name" value="Ribosomal_uL15"/>
</dbReference>
<feature type="compositionally biased region" description="Gly residues" evidence="4">
    <location>
        <begin position="53"/>
        <end position="65"/>
    </location>
</feature>
<dbReference type="InterPro" id="IPR021131">
    <property type="entry name" value="Ribosomal_uL15/eL18"/>
</dbReference>
<accession>A0A4P9YZP7</accession>
<feature type="domain" description="Large ribosomal subunit protein uL15/eL18" evidence="5">
    <location>
        <begin position="107"/>
        <end position="182"/>
    </location>
</feature>
<dbReference type="GO" id="GO:0003735">
    <property type="term" value="F:structural constituent of ribosome"/>
    <property type="evidence" value="ECO:0007669"/>
    <property type="project" value="InterPro"/>
</dbReference>
<dbReference type="InterPro" id="IPR005749">
    <property type="entry name" value="Ribosomal_uL15_bac-type"/>
</dbReference>
<organism evidence="6 7">
    <name type="scientific">Syncephalis pseudoplumigaleata</name>
    <dbReference type="NCBI Taxonomy" id="1712513"/>
    <lineage>
        <taxon>Eukaryota</taxon>
        <taxon>Fungi</taxon>
        <taxon>Fungi incertae sedis</taxon>
        <taxon>Zoopagomycota</taxon>
        <taxon>Zoopagomycotina</taxon>
        <taxon>Zoopagomycetes</taxon>
        <taxon>Zoopagales</taxon>
        <taxon>Piptocephalidaceae</taxon>
        <taxon>Syncephalis</taxon>
    </lineage>
</organism>
<dbReference type="OrthoDB" id="361383at2759"/>
<reference evidence="7" key="1">
    <citation type="journal article" date="2018" name="Nat. Microbiol.">
        <title>Leveraging single-cell genomics to expand the fungal tree of life.</title>
        <authorList>
            <person name="Ahrendt S.R."/>
            <person name="Quandt C.A."/>
            <person name="Ciobanu D."/>
            <person name="Clum A."/>
            <person name="Salamov A."/>
            <person name="Andreopoulos B."/>
            <person name="Cheng J.F."/>
            <person name="Woyke T."/>
            <person name="Pelin A."/>
            <person name="Henrissat B."/>
            <person name="Reynolds N.K."/>
            <person name="Benny G.L."/>
            <person name="Smith M.E."/>
            <person name="James T.Y."/>
            <person name="Grigoriev I.V."/>
        </authorList>
    </citation>
    <scope>NUCLEOTIDE SEQUENCE [LARGE SCALE GENOMIC DNA]</scope>
    <source>
        <strain evidence="7">Benny S71-1</strain>
    </source>
</reference>
<dbReference type="AlphaFoldDB" id="A0A4P9YZP7"/>
<dbReference type="GO" id="GO:0006412">
    <property type="term" value="P:translation"/>
    <property type="evidence" value="ECO:0007669"/>
    <property type="project" value="InterPro"/>
</dbReference>
<keyword evidence="3" id="KW-0687">Ribonucleoprotein</keyword>